<dbReference type="Gene3D" id="3.40.50.720">
    <property type="entry name" value="NAD(P)-binding Rossmann-like Domain"/>
    <property type="match status" value="1"/>
</dbReference>
<dbReference type="SUPFAM" id="SSF51735">
    <property type="entry name" value="NAD(P)-binding Rossmann-fold domains"/>
    <property type="match status" value="1"/>
</dbReference>
<dbReference type="InterPro" id="IPR036291">
    <property type="entry name" value="NAD(P)-bd_dom_sf"/>
</dbReference>
<dbReference type="Gene3D" id="3.30.360.10">
    <property type="entry name" value="Dihydrodipicolinate Reductase, domain 2"/>
    <property type="match status" value="1"/>
</dbReference>
<dbReference type="OrthoDB" id="726883at2"/>
<dbReference type="RefSeq" id="WP_090625462.1">
    <property type="nucleotide sequence ID" value="NZ_FOQO01000002.1"/>
</dbReference>
<keyword evidence="4" id="KW-1185">Reference proteome</keyword>
<gene>
    <name evidence="3" type="ORF">SAMN05444682_102450</name>
</gene>
<dbReference type="GO" id="GO:0000166">
    <property type="term" value="F:nucleotide binding"/>
    <property type="evidence" value="ECO:0007669"/>
    <property type="project" value="InterPro"/>
</dbReference>
<organism evidence="3 4">
    <name type="scientific">Parapedobacter indicus</name>
    <dbReference type="NCBI Taxonomy" id="1477437"/>
    <lineage>
        <taxon>Bacteria</taxon>
        <taxon>Pseudomonadati</taxon>
        <taxon>Bacteroidota</taxon>
        <taxon>Sphingobacteriia</taxon>
        <taxon>Sphingobacteriales</taxon>
        <taxon>Sphingobacteriaceae</taxon>
        <taxon>Parapedobacter</taxon>
    </lineage>
</organism>
<feature type="domain" description="Gfo/Idh/MocA-like oxidoreductase C-terminal" evidence="2">
    <location>
        <begin position="228"/>
        <end position="411"/>
    </location>
</feature>
<protein>
    <submittedName>
        <fullName evidence="3">Tat (Twin-arginine translocation) pathway signal sequence</fullName>
    </submittedName>
</protein>
<dbReference type="InterPro" id="IPR019546">
    <property type="entry name" value="TAT_signal_bac_arc"/>
</dbReference>
<dbReference type="PROSITE" id="PS51318">
    <property type="entry name" value="TAT"/>
    <property type="match status" value="1"/>
</dbReference>
<dbReference type="AlphaFoldDB" id="A0A1I3FR23"/>
<dbReference type="PANTHER" id="PTHR43818:SF5">
    <property type="entry name" value="OXIDOREDUCTASE FAMILY PROTEIN"/>
    <property type="match status" value="1"/>
</dbReference>
<evidence type="ECO:0000259" key="1">
    <source>
        <dbReference type="Pfam" id="PF01408"/>
    </source>
</evidence>
<dbReference type="PANTHER" id="PTHR43818">
    <property type="entry name" value="BCDNA.GH03377"/>
    <property type="match status" value="1"/>
</dbReference>
<feature type="domain" description="Gfo/Idh/MocA-like oxidoreductase N-terminal" evidence="1">
    <location>
        <begin position="46"/>
        <end position="169"/>
    </location>
</feature>
<dbReference type="InterPro" id="IPR004104">
    <property type="entry name" value="Gfo/Idh/MocA-like_OxRdtase_C"/>
</dbReference>
<reference evidence="3 4" key="1">
    <citation type="submission" date="2016-10" db="EMBL/GenBank/DDBJ databases">
        <authorList>
            <person name="de Groot N.N."/>
        </authorList>
    </citation>
    <scope>NUCLEOTIDE SEQUENCE [LARGE SCALE GENOMIC DNA]</scope>
    <source>
        <strain evidence="3 4">RK1</strain>
    </source>
</reference>
<sequence length="450" mass="50119">MKNKNDSRRDFIKKTTIGAAALSIGSAFNGVSARSYANIMGANDRIRVGMMGVNARGLALANNYSSQSNCEVAYICDVDTRAADKCAEQVEKKQGKRPSLEGDIRKLLEKKDFDALVVATPDHWHAPAAIMASQAGKHVYLEKPASHNPREGELLIATQKKHGNVIQMGNQRRSWPNVAKAIQELHSGIIGKTYFAKTWYTNNRPSIGVGKAVAVPNWLNYDLWQGPAPRREYKDNLIHYNWHWFWHWGTGEALNNGTHMVDLARWGLQVDYPTKVTSAGGRYRYQDDWQTPDTQVINLEFANKSMITWEGRSCNGTPIEGSTVGVIFYGENGSLQIDGGNAYKVLDLKGKLVKEVKNDFTIDARNLTNPSQALDAIHIQNFFDGIKKGQKLASDIESGHISTLLVQLGNIAQRSGGLLETDPSNGHILNNKEARKLWGRDYEKGWEPKV</sequence>
<dbReference type="NCBIfam" id="TIGR01409">
    <property type="entry name" value="TAT_signal_seq"/>
    <property type="match status" value="1"/>
</dbReference>
<proteinExistence type="predicted"/>
<dbReference type="Pfam" id="PF02894">
    <property type="entry name" value="GFO_IDH_MocA_C"/>
    <property type="match status" value="1"/>
</dbReference>
<dbReference type="SUPFAM" id="SSF55347">
    <property type="entry name" value="Glyceraldehyde-3-phosphate dehydrogenase-like, C-terminal domain"/>
    <property type="match status" value="1"/>
</dbReference>
<dbReference type="EMBL" id="FOQO01000002">
    <property type="protein sequence ID" value="SFI13532.1"/>
    <property type="molecule type" value="Genomic_DNA"/>
</dbReference>
<dbReference type="InterPro" id="IPR006311">
    <property type="entry name" value="TAT_signal"/>
</dbReference>
<name>A0A1I3FR23_9SPHI</name>
<evidence type="ECO:0000313" key="4">
    <source>
        <dbReference type="Proteomes" id="UP000198670"/>
    </source>
</evidence>
<dbReference type="Pfam" id="PF01408">
    <property type="entry name" value="GFO_IDH_MocA"/>
    <property type="match status" value="1"/>
</dbReference>
<dbReference type="STRING" id="1477437.SAMN05444682_102450"/>
<dbReference type="Proteomes" id="UP000198670">
    <property type="component" value="Unassembled WGS sequence"/>
</dbReference>
<dbReference type="InterPro" id="IPR000683">
    <property type="entry name" value="Gfo/Idh/MocA-like_OxRdtase_N"/>
</dbReference>
<evidence type="ECO:0000313" key="3">
    <source>
        <dbReference type="EMBL" id="SFI13532.1"/>
    </source>
</evidence>
<accession>A0A1I3FR23</accession>
<evidence type="ECO:0000259" key="2">
    <source>
        <dbReference type="Pfam" id="PF02894"/>
    </source>
</evidence>
<dbReference type="InterPro" id="IPR050463">
    <property type="entry name" value="Gfo/Idh/MocA_oxidrdct_glycsds"/>
</dbReference>